<dbReference type="Proteomes" id="UP001292094">
    <property type="component" value="Unassembled WGS sequence"/>
</dbReference>
<evidence type="ECO:0000313" key="2">
    <source>
        <dbReference type="Proteomes" id="UP001292094"/>
    </source>
</evidence>
<protein>
    <submittedName>
        <fullName evidence="1">Uncharacterized protein</fullName>
    </submittedName>
</protein>
<proteinExistence type="predicted"/>
<sequence>MARRVNETDMKDGQVREDYVKDCQVREDYVKDGQVREDYVKDGQVREDYVKDGKVADAGGSLDAECRLSLGTHKKSIFKTLRVRRRMISYVDNYQSSGNKRDRKHLKLWSSDILPLPHSSSSFPSFSCLLTLPPLSLPSPVSFLFFLLPFLLLSPHSSSSFPSSSCLLTLPAGAS</sequence>
<name>A0AAE1TSV3_9EUCA</name>
<dbReference type="EMBL" id="JAWZYT010003896">
    <property type="protein sequence ID" value="KAK4296271.1"/>
    <property type="molecule type" value="Genomic_DNA"/>
</dbReference>
<accession>A0AAE1TSV3</accession>
<gene>
    <name evidence="1" type="ORF">Pmani_031219</name>
</gene>
<organism evidence="1 2">
    <name type="scientific">Petrolisthes manimaculis</name>
    <dbReference type="NCBI Taxonomy" id="1843537"/>
    <lineage>
        <taxon>Eukaryota</taxon>
        <taxon>Metazoa</taxon>
        <taxon>Ecdysozoa</taxon>
        <taxon>Arthropoda</taxon>
        <taxon>Crustacea</taxon>
        <taxon>Multicrustacea</taxon>
        <taxon>Malacostraca</taxon>
        <taxon>Eumalacostraca</taxon>
        <taxon>Eucarida</taxon>
        <taxon>Decapoda</taxon>
        <taxon>Pleocyemata</taxon>
        <taxon>Anomura</taxon>
        <taxon>Galatheoidea</taxon>
        <taxon>Porcellanidae</taxon>
        <taxon>Petrolisthes</taxon>
    </lineage>
</organism>
<evidence type="ECO:0000313" key="1">
    <source>
        <dbReference type="EMBL" id="KAK4296271.1"/>
    </source>
</evidence>
<keyword evidence="2" id="KW-1185">Reference proteome</keyword>
<dbReference type="AlphaFoldDB" id="A0AAE1TSV3"/>
<comment type="caution">
    <text evidence="1">The sequence shown here is derived from an EMBL/GenBank/DDBJ whole genome shotgun (WGS) entry which is preliminary data.</text>
</comment>
<reference evidence="1" key="1">
    <citation type="submission" date="2023-11" db="EMBL/GenBank/DDBJ databases">
        <title>Genome assemblies of two species of porcelain crab, Petrolisthes cinctipes and Petrolisthes manimaculis (Anomura: Porcellanidae).</title>
        <authorList>
            <person name="Angst P."/>
        </authorList>
    </citation>
    <scope>NUCLEOTIDE SEQUENCE</scope>
    <source>
        <strain evidence="1">PB745_02</strain>
        <tissue evidence="1">Gill</tissue>
    </source>
</reference>